<dbReference type="AlphaFoldDB" id="A0AAV8YTW6"/>
<reference evidence="2" key="1">
    <citation type="journal article" date="2023" name="Insect Mol. Biol.">
        <title>Genome sequencing provides insights into the evolution of gene families encoding plant cell wall-degrading enzymes in longhorned beetles.</title>
        <authorList>
            <person name="Shin N.R."/>
            <person name="Okamura Y."/>
            <person name="Kirsch R."/>
            <person name="Pauchet Y."/>
        </authorList>
    </citation>
    <scope>NUCLEOTIDE SEQUENCE</scope>
    <source>
        <strain evidence="2">RBIC_L_NR</strain>
    </source>
</reference>
<organism evidence="2 3">
    <name type="scientific">Rhamnusium bicolor</name>
    <dbReference type="NCBI Taxonomy" id="1586634"/>
    <lineage>
        <taxon>Eukaryota</taxon>
        <taxon>Metazoa</taxon>
        <taxon>Ecdysozoa</taxon>
        <taxon>Arthropoda</taxon>
        <taxon>Hexapoda</taxon>
        <taxon>Insecta</taxon>
        <taxon>Pterygota</taxon>
        <taxon>Neoptera</taxon>
        <taxon>Endopterygota</taxon>
        <taxon>Coleoptera</taxon>
        <taxon>Polyphaga</taxon>
        <taxon>Cucujiformia</taxon>
        <taxon>Chrysomeloidea</taxon>
        <taxon>Cerambycidae</taxon>
        <taxon>Lepturinae</taxon>
        <taxon>Rhagiini</taxon>
        <taxon>Rhamnusium</taxon>
    </lineage>
</organism>
<dbReference type="InterPro" id="IPR029526">
    <property type="entry name" value="PGBD"/>
</dbReference>
<evidence type="ECO:0000259" key="1">
    <source>
        <dbReference type="Pfam" id="PF13843"/>
    </source>
</evidence>
<keyword evidence="3" id="KW-1185">Reference proteome</keyword>
<protein>
    <recommendedName>
        <fullName evidence="1">PiggyBac transposable element-derived protein domain-containing protein</fullName>
    </recommendedName>
</protein>
<evidence type="ECO:0000313" key="3">
    <source>
        <dbReference type="Proteomes" id="UP001162156"/>
    </source>
</evidence>
<dbReference type="Pfam" id="PF13843">
    <property type="entry name" value="DDE_Tnp_1_7"/>
    <property type="match status" value="1"/>
</dbReference>
<dbReference type="EMBL" id="JANEYF010001927">
    <property type="protein sequence ID" value="KAJ8954326.1"/>
    <property type="molecule type" value="Genomic_DNA"/>
</dbReference>
<dbReference type="PANTHER" id="PTHR47272">
    <property type="entry name" value="DDE_TNP_1_7 DOMAIN-CONTAINING PROTEIN"/>
    <property type="match status" value="1"/>
</dbReference>
<proteinExistence type="predicted"/>
<dbReference type="Proteomes" id="UP001162156">
    <property type="component" value="Unassembled WGS sequence"/>
</dbReference>
<gene>
    <name evidence="2" type="ORF">NQ314_007130</name>
</gene>
<comment type="caution">
    <text evidence="2">The sequence shown here is derived from an EMBL/GenBank/DDBJ whole genome shotgun (WGS) entry which is preliminary data.</text>
</comment>
<dbReference type="PANTHER" id="PTHR47272:SF2">
    <property type="entry name" value="PIGGYBAC TRANSPOSABLE ELEMENT-DERIVED PROTEIN 3-LIKE"/>
    <property type="match status" value="1"/>
</dbReference>
<sequence length="105" mass="12082">MAKEKRGTSQEFVAVIEGLEISSVVWKDNKIVTLISSFTGEILLSHVKQFDKKENKSIDIPCPNLVKEYNRHTGGVDLIDGLIGRYKIRMPTKNGTYDYFTIWWM</sequence>
<accession>A0AAV8YTW6</accession>
<evidence type="ECO:0000313" key="2">
    <source>
        <dbReference type="EMBL" id="KAJ8954326.1"/>
    </source>
</evidence>
<name>A0AAV8YTW6_9CUCU</name>
<feature type="domain" description="PiggyBac transposable element-derived protein" evidence="1">
    <location>
        <begin position="11"/>
        <end position="92"/>
    </location>
</feature>